<evidence type="ECO:0000256" key="12">
    <source>
        <dbReference type="ARBA" id="ARBA00039316"/>
    </source>
</evidence>
<organism evidence="14 15">
    <name type="scientific">Staphylococcus pseudintermedius</name>
    <dbReference type="NCBI Taxonomy" id="283734"/>
    <lineage>
        <taxon>Bacteria</taxon>
        <taxon>Bacillati</taxon>
        <taxon>Bacillota</taxon>
        <taxon>Bacilli</taxon>
        <taxon>Bacillales</taxon>
        <taxon>Staphylococcaceae</taxon>
        <taxon>Staphylococcus</taxon>
        <taxon>Staphylococcus intermedius group</taxon>
    </lineage>
</organism>
<proteinExistence type="inferred from homology"/>
<name>A0A317YLW5_STAPS</name>
<keyword evidence="4" id="KW-0547">Nucleotide-binding</keyword>
<dbReference type="SUPFAM" id="SSF52540">
    <property type="entry name" value="P-loop containing nucleoside triphosphate hydrolases"/>
    <property type="match status" value="1"/>
</dbReference>
<feature type="non-terminal residue" evidence="14">
    <location>
        <position position="67"/>
    </location>
</feature>
<evidence type="ECO:0000256" key="4">
    <source>
        <dbReference type="ARBA" id="ARBA00022741"/>
    </source>
</evidence>
<comment type="similarity">
    <text evidence="11">Belongs to the ABC transporter superfamily. UvrA family.</text>
</comment>
<protein>
    <recommendedName>
        <fullName evidence="12">UvrABC system protein A</fullName>
    </recommendedName>
    <alternativeName>
        <fullName evidence="13">Excinuclease ABC subunit A</fullName>
    </alternativeName>
</protein>
<keyword evidence="5" id="KW-0227">DNA damage</keyword>
<evidence type="ECO:0000256" key="3">
    <source>
        <dbReference type="ARBA" id="ARBA00022737"/>
    </source>
</evidence>
<evidence type="ECO:0000256" key="2">
    <source>
        <dbReference type="ARBA" id="ARBA00022490"/>
    </source>
</evidence>
<evidence type="ECO:0000256" key="1">
    <source>
        <dbReference type="ARBA" id="ARBA00004496"/>
    </source>
</evidence>
<dbReference type="Proteomes" id="UP000246800">
    <property type="component" value="Unassembled WGS sequence"/>
</dbReference>
<evidence type="ECO:0000256" key="9">
    <source>
        <dbReference type="ARBA" id="ARBA00023125"/>
    </source>
</evidence>
<keyword evidence="3" id="KW-0677">Repeat</keyword>
<evidence type="ECO:0000256" key="13">
    <source>
        <dbReference type="ARBA" id="ARBA00042156"/>
    </source>
</evidence>
<dbReference type="GO" id="GO:0006281">
    <property type="term" value="P:DNA repair"/>
    <property type="evidence" value="ECO:0007669"/>
    <property type="project" value="UniProtKB-KW"/>
</dbReference>
<evidence type="ECO:0000256" key="6">
    <source>
        <dbReference type="ARBA" id="ARBA00022769"/>
    </source>
</evidence>
<evidence type="ECO:0000313" key="14">
    <source>
        <dbReference type="EMBL" id="PWZ69416.1"/>
    </source>
</evidence>
<accession>A0A317YLW5</accession>
<dbReference type="GO" id="GO:0004518">
    <property type="term" value="F:nuclease activity"/>
    <property type="evidence" value="ECO:0007669"/>
    <property type="project" value="UniProtKB-KW"/>
</dbReference>
<dbReference type="Gene3D" id="1.20.1580.10">
    <property type="entry name" value="ABC transporter ATPase like domain"/>
    <property type="match status" value="1"/>
</dbReference>
<keyword evidence="2" id="KW-0963">Cytoplasm</keyword>
<dbReference type="AlphaFoldDB" id="A0A317YLW5"/>
<keyword evidence="7" id="KW-0067">ATP-binding</keyword>
<dbReference type="GO" id="GO:0003677">
    <property type="term" value="F:DNA binding"/>
    <property type="evidence" value="ECO:0007669"/>
    <property type="project" value="UniProtKB-KW"/>
</dbReference>
<comment type="caution">
    <text evidence="14">The sequence shown here is derived from an EMBL/GenBank/DDBJ whole genome shotgun (WGS) entry which is preliminary data.</text>
</comment>
<evidence type="ECO:0000256" key="8">
    <source>
        <dbReference type="ARBA" id="ARBA00022881"/>
    </source>
</evidence>
<gene>
    <name evidence="14" type="ORF">DD902_14400</name>
</gene>
<reference evidence="14 15" key="1">
    <citation type="journal article" date="2018" name="Vet. Microbiol.">
        <title>Clonal diversity and geographic distribution of methicillin-resistant Staphylococcus pseudintermedius from Australian animals: Discovery of novel sequence types.</title>
        <authorList>
            <person name="Worthing K.A."/>
            <person name="Abraham S."/>
            <person name="Coombs G.W."/>
            <person name="Pang S."/>
            <person name="Saputra S."/>
            <person name="Jordan D."/>
            <person name="Trott D.J."/>
            <person name="Norris J.M."/>
        </authorList>
    </citation>
    <scope>NUCLEOTIDE SEQUENCE [LARGE SCALE GENOMIC DNA]</scope>
    <source>
        <strain evidence="14 15">ST525 1</strain>
    </source>
</reference>
<keyword evidence="10" id="KW-0234">DNA repair</keyword>
<evidence type="ECO:0000256" key="11">
    <source>
        <dbReference type="ARBA" id="ARBA00038000"/>
    </source>
</evidence>
<keyword evidence="6" id="KW-0228">DNA excision</keyword>
<dbReference type="PANTHER" id="PTHR43152">
    <property type="entry name" value="UVRABC SYSTEM PROTEIN A"/>
    <property type="match status" value="1"/>
</dbReference>
<keyword evidence="9" id="KW-0238">DNA-binding</keyword>
<dbReference type="InterPro" id="IPR027417">
    <property type="entry name" value="P-loop_NTPase"/>
</dbReference>
<evidence type="ECO:0000256" key="7">
    <source>
        <dbReference type="ARBA" id="ARBA00022840"/>
    </source>
</evidence>
<dbReference type="GO" id="GO:0005737">
    <property type="term" value="C:cytoplasm"/>
    <property type="evidence" value="ECO:0007669"/>
    <property type="project" value="UniProtKB-SubCell"/>
</dbReference>
<dbReference type="EMBL" id="QEIT01000437">
    <property type="protein sequence ID" value="PWZ69416.1"/>
    <property type="molecule type" value="Genomic_DNA"/>
</dbReference>
<keyword evidence="8" id="KW-0267">Excision nuclease</keyword>
<dbReference type="PANTHER" id="PTHR43152:SF3">
    <property type="entry name" value="UVRABC SYSTEM PROTEIN A"/>
    <property type="match status" value="1"/>
</dbReference>
<evidence type="ECO:0000256" key="5">
    <source>
        <dbReference type="ARBA" id="ARBA00022763"/>
    </source>
</evidence>
<dbReference type="GO" id="GO:0005524">
    <property type="term" value="F:ATP binding"/>
    <property type="evidence" value="ECO:0007669"/>
    <property type="project" value="UniProtKB-KW"/>
</dbReference>
<comment type="subcellular location">
    <subcellularLocation>
        <location evidence="1">Cytoplasm</location>
    </subcellularLocation>
</comment>
<sequence>QILKEIISRLTFLNNVGLEYLTPNRASGTLSGGEAQRIRLATRIGSRLTGVLYVLDEPSIGLHQRDN</sequence>
<feature type="non-terminal residue" evidence="14">
    <location>
        <position position="1"/>
    </location>
</feature>
<evidence type="ECO:0000256" key="10">
    <source>
        <dbReference type="ARBA" id="ARBA00023204"/>
    </source>
</evidence>
<evidence type="ECO:0000313" key="15">
    <source>
        <dbReference type="Proteomes" id="UP000246800"/>
    </source>
</evidence>
<dbReference type="RefSeq" id="WP_146699718.1">
    <property type="nucleotide sequence ID" value="NZ_QEIT01000437.1"/>
</dbReference>